<comment type="function">
    <text evidence="6">May nick specific sequences that contain T:G mispairs resulting from m5C-deamination.</text>
</comment>
<dbReference type="GO" id="GO:0004519">
    <property type="term" value="F:endonuclease activity"/>
    <property type="evidence" value="ECO:0007669"/>
    <property type="project" value="UniProtKB-KW"/>
</dbReference>
<proteinExistence type="inferred from homology"/>
<name>A0A7M1KHR5_9PSED</name>
<comment type="similarity">
    <text evidence="6">Belongs to the vsr family.</text>
</comment>
<dbReference type="AlphaFoldDB" id="A0A7M1KHR5"/>
<dbReference type="CDD" id="cd00221">
    <property type="entry name" value="Vsr"/>
    <property type="match status" value="1"/>
</dbReference>
<keyword evidence="5 6" id="KW-0234">DNA repair</keyword>
<evidence type="ECO:0000256" key="1">
    <source>
        <dbReference type="ARBA" id="ARBA00022722"/>
    </source>
</evidence>
<organism evidence="7 8">
    <name type="scientific">Pseudomonas poae</name>
    <dbReference type="NCBI Taxonomy" id="200451"/>
    <lineage>
        <taxon>Bacteria</taxon>
        <taxon>Pseudomonadati</taxon>
        <taxon>Pseudomonadota</taxon>
        <taxon>Gammaproteobacteria</taxon>
        <taxon>Pseudomonadales</taxon>
        <taxon>Pseudomonadaceae</taxon>
        <taxon>Pseudomonas</taxon>
    </lineage>
</organism>
<evidence type="ECO:0000256" key="6">
    <source>
        <dbReference type="PIRNR" id="PIRNR018267"/>
    </source>
</evidence>
<dbReference type="Pfam" id="PF03852">
    <property type="entry name" value="Vsr"/>
    <property type="match status" value="1"/>
</dbReference>
<dbReference type="InterPro" id="IPR004603">
    <property type="entry name" value="DNA_mismatch_endonuc_vsr"/>
</dbReference>
<accession>A0A7M1KHR5</accession>
<keyword evidence="1 6" id="KW-0540">Nuclease</keyword>
<dbReference type="Proteomes" id="UP000594923">
    <property type="component" value="Chromosome"/>
</dbReference>
<evidence type="ECO:0000256" key="2">
    <source>
        <dbReference type="ARBA" id="ARBA00022759"/>
    </source>
</evidence>
<evidence type="ECO:0000313" key="8">
    <source>
        <dbReference type="Proteomes" id="UP000594923"/>
    </source>
</evidence>
<keyword evidence="3 6" id="KW-0227">DNA damage</keyword>
<evidence type="ECO:0000256" key="5">
    <source>
        <dbReference type="ARBA" id="ARBA00023204"/>
    </source>
</evidence>
<dbReference type="REBASE" id="451597">
    <property type="entry name" value="V.PpoPMA22ORF1495P"/>
</dbReference>
<protein>
    <recommendedName>
        <fullName evidence="6">Very short patch repair endonuclease</fullName>
        <ecNumber evidence="6">3.1.-.-</ecNumber>
    </recommendedName>
</protein>
<evidence type="ECO:0000256" key="4">
    <source>
        <dbReference type="ARBA" id="ARBA00022801"/>
    </source>
</evidence>
<keyword evidence="4 6" id="KW-0378">Hydrolase</keyword>
<evidence type="ECO:0000256" key="3">
    <source>
        <dbReference type="ARBA" id="ARBA00022763"/>
    </source>
</evidence>
<dbReference type="SUPFAM" id="SSF52980">
    <property type="entry name" value="Restriction endonuclease-like"/>
    <property type="match status" value="1"/>
</dbReference>
<dbReference type="PIRSF" id="PIRSF018267">
    <property type="entry name" value="VSR_endonuc"/>
    <property type="match status" value="1"/>
</dbReference>
<dbReference type="NCBIfam" id="TIGR00632">
    <property type="entry name" value="vsr"/>
    <property type="match status" value="1"/>
</dbReference>
<dbReference type="GO" id="GO:0016787">
    <property type="term" value="F:hydrolase activity"/>
    <property type="evidence" value="ECO:0007669"/>
    <property type="project" value="UniProtKB-KW"/>
</dbReference>
<dbReference type="EMBL" id="CP063073">
    <property type="protein sequence ID" value="QOQ75783.1"/>
    <property type="molecule type" value="Genomic_DNA"/>
</dbReference>
<sequence length="153" mass="17878">MIDVVDGVTRSRMMAGILGKNTKPELIVRRYLHACGYRYRLHRKDLPGKPDLVLPKYKLVIFVHGCFWHRHANCVYATSPSSRRDFWEEKLNGNISRDQRQISLLNAEGWRVIIVWECGLKHLRDELGFLSEMIVNFDEALQVWPDKPAKSML</sequence>
<reference evidence="7 8" key="1">
    <citation type="submission" date="2020-10" db="EMBL/GenBank/DDBJ databases">
        <title>High quality whole genome sequence of Pseudomonas poae PMA22.</title>
        <authorList>
            <person name="Hernandez J.G."/>
            <person name="Rodriguez P."/>
            <person name="Cuevas C."/>
            <person name="de la Calle F."/>
            <person name="Galan B."/>
            <person name="Garcia J.L."/>
        </authorList>
    </citation>
    <scope>NUCLEOTIDE SEQUENCE [LARGE SCALE GENOMIC DNA]</scope>
    <source>
        <strain evidence="7 8">PMA22</strain>
    </source>
</reference>
<dbReference type="GO" id="GO:0006298">
    <property type="term" value="P:mismatch repair"/>
    <property type="evidence" value="ECO:0007669"/>
    <property type="project" value="UniProtKB-UniRule"/>
</dbReference>
<gene>
    <name evidence="7" type="primary">vsr</name>
    <name evidence="7" type="ORF">IMF22_01505</name>
</gene>
<dbReference type="Gene3D" id="3.40.960.10">
    <property type="entry name" value="VSR Endonuclease"/>
    <property type="match status" value="1"/>
</dbReference>
<dbReference type="EC" id="3.1.-.-" evidence="6"/>
<evidence type="ECO:0000313" key="7">
    <source>
        <dbReference type="EMBL" id="QOQ75783.1"/>
    </source>
</evidence>
<dbReference type="InterPro" id="IPR011335">
    <property type="entry name" value="Restrct_endonuc-II-like"/>
</dbReference>
<keyword evidence="2 6" id="KW-0255">Endonuclease</keyword>